<reference evidence="2 3" key="1">
    <citation type="journal article" date="2023" name="Microbiol. Spectr.">
        <title>Symbiosis of Carpenter Bees with Uncharacterized Lactic Acid Bacteria Showing NAD Auxotrophy.</title>
        <authorList>
            <person name="Kawasaki S."/>
            <person name="Ozawa K."/>
            <person name="Mori T."/>
            <person name="Yamamoto A."/>
            <person name="Ito M."/>
            <person name="Ohkuma M."/>
            <person name="Sakamoto M."/>
            <person name="Matsutani M."/>
        </authorList>
    </citation>
    <scope>NUCLEOTIDE SEQUENCE [LARGE SCALE GENOMIC DNA]</scope>
    <source>
        <strain evidence="2 3">KimC2</strain>
    </source>
</reference>
<keyword evidence="1" id="KW-0472">Membrane</keyword>
<proteinExistence type="predicted"/>
<evidence type="ECO:0000256" key="1">
    <source>
        <dbReference type="SAM" id="Phobius"/>
    </source>
</evidence>
<dbReference type="AlphaFoldDB" id="A0AAU9D4H3"/>
<dbReference type="RefSeq" id="WP_317696442.1">
    <property type="nucleotide sequence ID" value="NZ_AP026801.1"/>
</dbReference>
<keyword evidence="1" id="KW-1133">Transmembrane helix</keyword>
<accession>A0AAU9D4H3</accession>
<evidence type="ECO:0000313" key="3">
    <source>
        <dbReference type="Proteomes" id="UP001321804"/>
    </source>
</evidence>
<feature type="transmembrane region" description="Helical" evidence="1">
    <location>
        <begin position="182"/>
        <end position="204"/>
    </location>
</feature>
<keyword evidence="3" id="KW-1185">Reference proteome</keyword>
<name>A0AAU9D4H3_9LACO</name>
<dbReference type="EMBL" id="AP026801">
    <property type="protein sequence ID" value="BDR57386.1"/>
    <property type="molecule type" value="Genomic_DNA"/>
</dbReference>
<sequence>MRSGIIINLQVTGKTLAYAENFLPLYWEMILKAGDFDFTSAEDSLAAAIEVSDVDYILEKNEFSDAGFQDFLIWLRKFPVNIKILGLKTMFYEQRYDIGDNIAGDEAYSGKLSNLDLLNQIIDFGFEEPHSEPHNLDECIARFGVVSIDYQKGDYLKFSKIETPPKYKEKLKLTRSKRNDTFFKLLPALFVLILCVIFIVHIDVHNFQNHFLKNPFAGSFVVLFLAALTIGSFSIITQIVRLSREIHEIKVDLKKLK</sequence>
<organism evidence="2 3">
    <name type="scientific">Xylocopilactobacillus apis</name>
    <dbReference type="NCBI Taxonomy" id="2932183"/>
    <lineage>
        <taxon>Bacteria</taxon>
        <taxon>Bacillati</taxon>
        <taxon>Bacillota</taxon>
        <taxon>Bacilli</taxon>
        <taxon>Lactobacillales</taxon>
        <taxon>Lactobacillaceae</taxon>
        <taxon>Xylocopilactobacillus</taxon>
    </lineage>
</organism>
<feature type="transmembrane region" description="Helical" evidence="1">
    <location>
        <begin position="216"/>
        <end position="240"/>
    </location>
</feature>
<dbReference type="KEGG" id="xak:KIMC2_19480"/>
<evidence type="ECO:0000313" key="2">
    <source>
        <dbReference type="EMBL" id="BDR57386.1"/>
    </source>
</evidence>
<gene>
    <name evidence="2" type="ORF">KIMC2_19480</name>
</gene>
<protein>
    <submittedName>
        <fullName evidence="2">Uncharacterized protein</fullName>
    </submittedName>
</protein>
<keyword evidence="1" id="KW-0812">Transmembrane</keyword>
<dbReference type="Proteomes" id="UP001321804">
    <property type="component" value="Chromosome"/>
</dbReference>